<evidence type="ECO:0000313" key="2">
    <source>
        <dbReference type="Proteomes" id="UP000250434"/>
    </source>
</evidence>
<gene>
    <name evidence="1" type="ORF">A4R43_40760</name>
</gene>
<dbReference type="InterPro" id="IPR050509">
    <property type="entry name" value="CoA-transferase_III"/>
</dbReference>
<proteinExistence type="predicted"/>
<dbReference type="OrthoDB" id="9797653at2"/>
<dbReference type="AlphaFoldDB" id="A0A344LIX5"/>
<dbReference type="PANTHER" id="PTHR48228:SF5">
    <property type="entry name" value="ALPHA-METHYLACYL-COA RACEMASE"/>
    <property type="match status" value="1"/>
</dbReference>
<dbReference type="Pfam" id="PF02515">
    <property type="entry name" value="CoA_transf_3"/>
    <property type="match status" value="2"/>
</dbReference>
<organism evidence="1 2">
    <name type="scientific">Amycolatopsis albispora</name>
    <dbReference type="NCBI Taxonomy" id="1804986"/>
    <lineage>
        <taxon>Bacteria</taxon>
        <taxon>Bacillati</taxon>
        <taxon>Actinomycetota</taxon>
        <taxon>Actinomycetes</taxon>
        <taxon>Pseudonocardiales</taxon>
        <taxon>Pseudonocardiaceae</taxon>
        <taxon>Amycolatopsis</taxon>
    </lineage>
</organism>
<dbReference type="Gene3D" id="3.30.1540.10">
    <property type="entry name" value="formyl-coa transferase, domain 3"/>
    <property type="match status" value="1"/>
</dbReference>
<accession>A0A344LIX5</accession>
<dbReference type="Gene3D" id="3.40.50.10540">
    <property type="entry name" value="Crotonobetainyl-coa:carnitine coa-transferase, domain 1"/>
    <property type="match status" value="2"/>
</dbReference>
<dbReference type="GO" id="GO:0016740">
    <property type="term" value="F:transferase activity"/>
    <property type="evidence" value="ECO:0007669"/>
    <property type="project" value="UniProtKB-KW"/>
</dbReference>
<keyword evidence="2" id="KW-1185">Reference proteome</keyword>
<dbReference type="PANTHER" id="PTHR48228">
    <property type="entry name" value="SUCCINYL-COA--D-CITRAMALATE COA-TRANSFERASE"/>
    <property type="match status" value="1"/>
</dbReference>
<dbReference type="InterPro" id="IPR023606">
    <property type="entry name" value="CoA-Trfase_III_dom_1_sf"/>
</dbReference>
<dbReference type="RefSeq" id="WP_113697068.1">
    <property type="nucleotide sequence ID" value="NZ_CP015163.1"/>
</dbReference>
<dbReference type="Proteomes" id="UP000250434">
    <property type="component" value="Chromosome"/>
</dbReference>
<dbReference type="SUPFAM" id="SSF89796">
    <property type="entry name" value="CoA-transferase family III (CaiB/BaiF)"/>
    <property type="match status" value="2"/>
</dbReference>
<dbReference type="InterPro" id="IPR003673">
    <property type="entry name" value="CoA-Trfase_fam_III"/>
</dbReference>
<name>A0A344LIX5_9PSEU</name>
<dbReference type="EMBL" id="CP015163">
    <property type="protein sequence ID" value="AXB47999.1"/>
    <property type="molecule type" value="Genomic_DNA"/>
</dbReference>
<sequence>MTSVAAPGLTWAGPISLPLADEPMVQAACGLMHVHGRRYGRPEPIAVDYARTVAGVFARQGALAASIATARGLPLRLVRTSVAQAALHAVAQYLAVATADDDWTEIRGTGGPPFTTADGVHVEVETLKAEDWARFWSLLGASPAAIRAGWPPFQQRFGTAVCPLPDELAARVAARIFRSVAEAGAAAGVSVLPARECPRDLPGPAFRVTPAGDPGPGWPPPGDLPLAGLVVVESARRVQGPLAGHVLSLLGAEVVRVEPPGGDPARWVPPIVDGCSARFLALNRSKSAVELDLSTPSGRAGLVELLAGAHVFLHNWAPGKAASWGLDDLPSVHSGLVYAWAGGWGGAFGDNPPLGTDYLVQAHSGLAAALRPGAPAPSLMTLTDVLGGLVCAEGILTALLDRVRTGRGARVDSSLWSAISLVPQRRPQWTSSIELRDGRLYGATEPIEVCTDLAELAADPRFATALGRDGYAYPLPPWEFA</sequence>
<dbReference type="InterPro" id="IPR044855">
    <property type="entry name" value="CoA-Trfase_III_dom3_sf"/>
</dbReference>
<keyword evidence="1" id="KW-0808">Transferase</keyword>
<reference evidence="1 2" key="1">
    <citation type="submission" date="2016-04" db="EMBL/GenBank/DDBJ databases">
        <title>Complete genome sequence and analysis of deep-sea sediment isolate, Amycolatopsis sp. WP1.</title>
        <authorList>
            <person name="Wang H."/>
            <person name="Chen S."/>
            <person name="Wu Q."/>
        </authorList>
    </citation>
    <scope>NUCLEOTIDE SEQUENCE [LARGE SCALE GENOMIC DNA]</scope>
    <source>
        <strain evidence="1 2">WP1</strain>
    </source>
</reference>
<dbReference type="KEGG" id="aab:A4R43_40760"/>
<evidence type="ECO:0000313" key="1">
    <source>
        <dbReference type="EMBL" id="AXB47999.1"/>
    </source>
</evidence>
<protein>
    <submittedName>
        <fullName evidence="1">Acyl-CoA transferase</fullName>
    </submittedName>
</protein>